<feature type="transmembrane region" description="Helical" evidence="1">
    <location>
        <begin position="313"/>
        <end position="333"/>
    </location>
</feature>
<accession>A0A3T1CL89</accession>
<organism evidence="2 3">
    <name type="scientific">Qipengyuania flava</name>
    <dbReference type="NCBI Taxonomy" id="192812"/>
    <lineage>
        <taxon>Bacteria</taxon>
        <taxon>Pseudomonadati</taxon>
        <taxon>Pseudomonadota</taxon>
        <taxon>Alphaproteobacteria</taxon>
        <taxon>Sphingomonadales</taxon>
        <taxon>Erythrobacteraceae</taxon>
        <taxon>Qipengyuania</taxon>
    </lineage>
</organism>
<feature type="transmembrane region" description="Helical" evidence="1">
    <location>
        <begin position="244"/>
        <end position="264"/>
    </location>
</feature>
<keyword evidence="1" id="KW-1133">Transmembrane helix</keyword>
<keyword evidence="1" id="KW-0812">Transmembrane</keyword>
<keyword evidence="1" id="KW-0472">Membrane</keyword>
<sequence>MALTRRWAGRTWGTNIGNLFVVLDGDDAALTGVLRINEQGVGIAVYNVVGTFEAPTLKLTGTPASEVEGVELGNFASTGTMNAKGEIHGDWETTIGTAGTFILFPHAGGEQPDDVQRAEQFHIARHNFGAIEIDREQITEVAESIRREFPSVVVTVVAGTEQARYLEDFKQLQFAVDRAEIIKIFAQKPDGSGSNQVVSIEFGPQVNTAMTQSANEAWVLGQLETLKRDLKRYERTYVTNFKRWGIGINQMMLLAAIVFLPSLNDLSDRAILMGIVLSLIVGVNWLHSRYVPFADIQLREKKTGWLRKAWPRVASWGIGIVAAVLATLAAAYLQGALEIPAPPAPPSNVEATRSNPSEQ</sequence>
<dbReference type="AlphaFoldDB" id="A0A3T1CL89"/>
<evidence type="ECO:0000313" key="2">
    <source>
        <dbReference type="EMBL" id="BBI21785.1"/>
    </source>
</evidence>
<feature type="transmembrane region" description="Helical" evidence="1">
    <location>
        <begin position="270"/>
        <end position="292"/>
    </location>
</feature>
<dbReference type="RefSeq" id="WP_130587167.1">
    <property type="nucleotide sequence ID" value="NZ_AP019389.1"/>
</dbReference>
<gene>
    <name evidence="2" type="ORF">EKJ_26320</name>
</gene>
<evidence type="ECO:0000313" key="3">
    <source>
        <dbReference type="Proteomes" id="UP000290057"/>
    </source>
</evidence>
<dbReference type="Proteomes" id="UP000290057">
    <property type="component" value="Chromosome"/>
</dbReference>
<proteinExistence type="predicted"/>
<name>A0A3T1CL89_9SPHN</name>
<dbReference type="EMBL" id="AP019389">
    <property type="protein sequence ID" value="BBI21785.1"/>
    <property type="molecule type" value="Genomic_DNA"/>
</dbReference>
<evidence type="ECO:0000256" key="1">
    <source>
        <dbReference type="SAM" id="Phobius"/>
    </source>
</evidence>
<keyword evidence="3" id="KW-1185">Reference proteome</keyword>
<protein>
    <submittedName>
        <fullName evidence="2">Uncharacterized protein</fullName>
    </submittedName>
</protein>
<reference evidence="2 3" key="1">
    <citation type="submission" date="2019-01" db="EMBL/GenBank/DDBJ databases">
        <title>Complete genome sequence of Erythrobacter flavus KJ5.</title>
        <authorList>
            <person name="Kanesaki Y."/>
            <person name="Brotosudarmo T."/>
            <person name="Moriuchi R."/>
            <person name="Awai K."/>
        </authorList>
    </citation>
    <scope>NUCLEOTIDE SEQUENCE [LARGE SCALE GENOMIC DNA]</scope>
    <source>
        <strain evidence="2 3">KJ5</strain>
    </source>
</reference>